<organism evidence="1 2">
    <name type="scientific">Lipomyces orientalis</name>
    <dbReference type="NCBI Taxonomy" id="1233043"/>
    <lineage>
        <taxon>Eukaryota</taxon>
        <taxon>Fungi</taxon>
        <taxon>Dikarya</taxon>
        <taxon>Ascomycota</taxon>
        <taxon>Saccharomycotina</taxon>
        <taxon>Lipomycetes</taxon>
        <taxon>Lipomycetales</taxon>
        <taxon>Lipomycetaceae</taxon>
        <taxon>Lipomyces</taxon>
    </lineage>
</organism>
<evidence type="ECO:0000313" key="1">
    <source>
        <dbReference type="EMBL" id="KAK9324595.1"/>
    </source>
</evidence>
<proteinExistence type="predicted"/>
<reference evidence="2" key="1">
    <citation type="journal article" date="2024" name="Front. Bioeng. Biotechnol.">
        <title>Genome-scale model development and genomic sequencing of the oleaginous clade Lipomyces.</title>
        <authorList>
            <person name="Czajka J.J."/>
            <person name="Han Y."/>
            <person name="Kim J."/>
            <person name="Mondo S.J."/>
            <person name="Hofstad B.A."/>
            <person name="Robles A."/>
            <person name="Haridas S."/>
            <person name="Riley R."/>
            <person name="LaButti K."/>
            <person name="Pangilinan J."/>
            <person name="Andreopoulos W."/>
            <person name="Lipzen A."/>
            <person name="Yan J."/>
            <person name="Wang M."/>
            <person name="Ng V."/>
            <person name="Grigoriev I.V."/>
            <person name="Spatafora J.W."/>
            <person name="Magnuson J.K."/>
            <person name="Baker S.E."/>
            <person name="Pomraning K.R."/>
        </authorList>
    </citation>
    <scope>NUCLEOTIDE SEQUENCE [LARGE SCALE GENOMIC DNA]</scope>
    <source>
        <strain evidence="2">CBS 10300</strain>
    </source>
</reference>
<keyword evidence="2" id="KW-1185">Reference proteome</keyword>
<accession>A0ACC3TU95</accession>
<sequence>MTVTQEYPISIPTHAILFDLDGTLVDSTDAIVAHWTRFGNQHNISPERILATSHGRRLVDTLLEHTPHLVSDTIADELESNLPKEFGDKAQAIRGAFDFLQRVDTLYSCDDDGSGGRRRRWGVVTSGSSSLASQWLDKFGMPIPDVFITAEKVHKGKPDPEGYLLGRKLLSADQSAGKNAVVFEDAPAGIRAGKAAGAVVIGIVSTHTKDEVIAAGADFVVADLQAVDVVRVGDSDEFIVRVLREV</sequence>
<comment type="caution">
    <text evidence="1">The sequence shown here is derived from an EMBL/GenBank/DDBJ whole genome shotgun (WGS) entry which is preliminary data.</text>
</comment>
<dbReference type="EMBL" id="MU970048">
    <property type="protein sequence ID" value="KAK9324595.1"/>
    <property type="molecule type" value="Genomic_DNA"/>
</dbReference>
<gene>
    <name evidence="1" type="ORF">V1517DRAFT_44324</name>
</gene>
<dbReference type="Proteomes" id="UP001489719">
    <property type="component" value="Unassembled WGS sequence"/>
</dbReference>
<name>A0ACC3TU95_9ASCO</name>
<protein>
    <submittedName>
        <fullName evidence="1">HAD-like domain-containing protein</fullName>
    </submittedName>
</protein>
<evidence type="ECO:0000313" key="2">
    <source>
        <dbReference type="Proteomes" id="UP001489719"/>
    </source>
</evidence>